<dbReference type="OrthoDB" id="4198549at2"/>
<protein>
    <submittedName>
        <fullName evidence="1">Uncharacterized protein YrrD, contains PRC-barrel domain</fullName>
    </submittedName>
</protein>
<dbReference type="Proteomes" id="UP000181942">
    <property type="component" value="Unassembled WGS sequence"/>
</dbReference>
<gene>
    <name evidence="1" type="ORF">SAMN02787118_101819</name>
</gene>
<name>A0A1I2AT34_9ACTN</name>
<dbReference type="Gene3D" id="2.30.30.240">
    <property type="entry name" value="PRC-barrel domain"/>
    <property type="match status" value="2"/>
</dbReference>
<dbReference type="RefSeq" id="WP_075025891.1">
    <property type="nucleotide sequence ID" value="NZ_FONR01000001.1"/>
</dbReference>
<accession>A0A1I2AT34</accession>
<sequence length="140" mass="14781">MTLFSKIRGLPVVTLGEANELGVVRSLTIDVVSAQVGQVRLSPARGRKEIAIDWSALHVIGPDAVLVRSGTALDTAPRPAPVDILGVRVLTEDGDERGTVRDIAFDPVTGRVEKMCTALGDIPGDRLIGLGDYALVVRTG</sequence>
<dbReference type="PANTHER" id="PTHR36740:SF1">
    <property type="entry name" value="PRC-BARREL DOMAIN-CONTAINING PROTEIN"/>
    <property type="match status" value="1"/>
</dbReference>
<evidence type="ECO:0000313" key="1">
    <source>
        <dbReference type="EMBL" id="SFE47144.1"/>
    </source>
</evidence>
<dbReference type="AlphaFoldDB" id="A0A1I2AT34"/>
<dbReference type="SUPFAM" id="SSF50346">
    <property type="entry name" value="PRC-barrel domain"/>
    <property type="match status" value="2"/>
</dbReference>
<evidence type="ECO:0000313" key="2">
    <source>
        <dbReference type="Proteomes" id="UP000181942"/>
    </source>
</evidence>
<dbReference type="PANTHER" id="PTHR36740">
    <property type="entry name" value="PRC DOMAIN-CONTAINING PROTEIN"/>
    <property type="match status" value="1"/>
</dbReference>
<organism evidence="1 2">
    <name type="scientific">Streptomyces mirabilis</name>
    <dbReference type="NCBI Taxonomy" id="68239"/>
    <lineage>
        <taxon>Bacteria</taxon>
        <taxon>Bacillati</taxon>
        <taxon>Actinomycetota</taxon>
        <taxon>Actinomycetes</taxon>
        <taxon>Kitasatosporales</taxon>
        <taxon>Streptomycetaceae</taxon>
        <taxon>Streptomyces</taxon>
    </lineage>
</organism>
<proteinExistence type="predicted"/>
<dbReference type="EMBL" id="FONR01000001">
    <property type="protein sequence ID" value="SFE47144.1"/>
    <property type="molecule type" value="Genomic_DNA"/>
</dbReference>
<dbReference type="InterPro" id="IPR011033">
    <property type="entry name" value="PRC_barrel-like_sf"/>
</dbReference>
<reference evidence="1 2" key="1">
    <citation type="submission" date="2016-10" db="EMBL/GenBank/DDBJ databases">
        <authorList>
            <person name="de Groot N.N."/>
        </authorList>
    </citation>
    <scope>NUCLEOTIDE SEQUENCE [LARGE SCALE GENOMIC DNA]</scope>
    <source>
        <strain evidence="1 2">OK461</strain>
    </source>
</reference>